<gene>
    <name evidence="3" type="ordered locus">Cpin_1502</name>
</gene>
<protein>
    <submittedName>
        <fullName evidence="3">Hydroxypyruvate reductase</fullName>
        <ecNumber evidence="3">1.1.1.81</ecNumber>
    </submittedName>
</protein>
<evidence type="ECO:0000259" key="1">
    <source>
        <dbReference type="Pfam" id="PF05161"/>
    </source>
</evidence>
<evidence type="ECO:0000313" key="4">
    <source>
        <dbReference type="Proteomes" id="UP000002215"/>
    </source>
</evidence>
<dbReference type="PANTHER" id="PTHR12227">
    <property type="entry name" value="GLYCERATE KINASE"/>
    <property type="match status" value="1"/>
</dbReference>
<dbReference type="OrthoDB" id="9766552at2"/>
<dbReference type="EMBL" id="CP001699">
    <property type="protein sequence ID" value="ACU58999.1"/>
    <property type="molecule type" value="Genomic_DNA"/>
</dbReference>
<feature type="domain" description="MOFRL" evidence="1">
    <location>
        <begin position="335"/>
        <end position="439"/>
    </location>
</feature>
<dbReference type="SUPFAM" id="SSF82544">
    <property type="entry name" value="GckA/TtuD-like"/>
    <property type="match status" value="1"/>
</dbReference>
<dbReference type="GO" id="GO:0005737">
    <property type="term" value="C:cytoplasm"/>
    <property type="evidence" value="ECO:0007669"/>
    <property type="project" value="TreeGrafter"/>
</dbReference>
<dbReference type="GO" id="GO:0016618">
    <property type="term" value="F:hydroxypyruvate reductase [NAD(P)H] activity"/>
    <property type="evidence" value="ECO:0007669"/>
    <property type="project" value="UniProtKB-EC"/>
</dbReference>
<dbReference type="GO" id="GO:0008887">
    <property type="term" value="F:glycerate kinase activity"/>
    <property type="evidence" value="ECO:0007669"/>
    <property type="project" value="InterPro"/>
</dbReference>
<proteinExistence type="predicted"/>
<keyword evidence="3" id="KW-0560">Oxidoreductase</keyword>
<dbReference type="AlphaFoldDB" id="A0A979GRW8"/>
<dbReference type="PANTHER" id="PTHR12227:SF0">
    <property type="entry name" value="GLYCERATE KINASE"/>
    <property type="match status" value="1"/>
</dbReference>
<dbReference type="Proteomes" id="UP000002215">
    <property type="component" value="Chromosome"/>
</dbReference>
<dbReference type="EC" id="1.1.1.81" evidence="3"/>
<reference evidence="3 4" key="2">
    <citation type="journal article" date="2010" name="Stand. Genomic Sci.">
        <title>Complete genome sequence of Chitinophaga pinensis type strain (UQM 2034).</title>
        <authorList>
            <person name="Glavina Del Rio T."/>
            <person name="Abt B."/>
            <person name="Spring S."/>
            <person name="Lapidus A."/>
            <person name="Nolan M."/>
            <person name="Tice H."/>
            <person name="Copeland A."/>
            <person name="Cheng J.F."/>
            <person name="Chen F."/>
            <person name="Bruce D."/>
            <person name="Goodwin L."/>
            <person name="Pitluck S."/>
            <person name="Ivanova N."/>
            <person name="Mavromatis K."/>
            <person name="Mikhailova N."/>
            <person name="Pati A."/>
            <person name="Chen A."/>
            <person name="Palaniappan K."/>
            <person name="Land M."/>
            <person name="Hauser L."/>
            <person name="Chang Y.J."/>
            <person name="Jeffries C.D."/>
            <person name="Chain P."/>
            <person name="Saunders E."/>
            <person name="Detter J.C."/>
            <person name="Brettin T."/>
            <person name="Rohde M."/>
            <person name="Goker M."/>
            <person name="Bristow J."/>
            <person name="Eisen J.A."/>
            <person name="Markowitz V."/>
            <person name="Hugenholtz P."/>
            <person name="Kyrpides N.C."/>
            <person name="Klenk H.P."/>
            <person name="Lucas S."/>
        </authorList>
    </citation>
    <scope>NUCLEOTIDE SEQUENCE [LARGE SCALE GENOMIC DNA]</scope>
    <source>
        <strain evidence="4">ATCC 43595 / DSM 2588 / LMG 13176 / NBRC 15968 / NCIMB 11800 / UQM 2034</strain>
    </source>
</reference>
<dbReference type="InterPro" id="IPR025286">
    <property type="entry name" value="MOFRL_assoc_dom"/>
</dbReference>
<dbReference type="Gene3D" id="3.40.50.10180">
    <property type="entry name" value="Glycerate kinase, MOFRL-like N-terminal domain"/>
    <property type="match status" value="1"/>
</dbReference>
<feature type="domain" description="MOFRL-associated" evidence="2">
    <location>
        <begin position="20"/>
        <end position="256"/>
    </location>
</feature>
<dbReference type="Pfam" id="PF05161">
    <property type="entry name" value="MOFRL"/>
    <property type="match status" value="1"/>
</dbReference>
<evidence type="ECO:0000313" key="3">
    <source>
        <dbReference type="EMBL" id="ACU58999.1"/>
    </source>
</evidence>
<organism evidence="3 4">
    <name type="scientific">Chitinophaga pinensis (strain ATCC 43595 / DSM 2588 / LMG 13176 / NBRC 15968 / NCIMB 11800 / UQM 2034)</name>
    <dbReference type="NCBI Taxonomy" id="485918"/>
    <lineage>
        <taxon>Bacteria</taxon>
        <taxon>Pseudomonadati</taxon>
        <taxon>Bacteroidota</taxon>
        <taxon>Chitinophagia</taxon>
        <taxon>Chitinophagales</taxon>
        <taxon>Chitinophagaceae</taxon>
        <taxon>Chitinophaga</taxon>
    </lineage>
</organism>
<dbReference type="Pfam" id="PF13660">
    <property type="entry name" value="DUF4147"/>
    <property type="match status" value="1"/>
</dbReference>
<dbReference type="KEGG" id="cpi:Cpin_1502"/>
<sequence length="446" mass="46873">MLTGILIFLSQERMQREDAISIFQAAVAAVQPAHLMHQHVRCRDGVLSVCDQSFNITDGSTVWVFGAGKAAASMAQALEQILTGVQLKGLVITKYEHALPLKHIILKEAAHPVPDENGVKATAEMAALLRSTGPEDIVLFLLSGGASALLADYPAGADLAQVQQVFSLLLKSGADIYEMNIVRKHLSAVKGGQLPLLANTKAWCSLILSDVVGDDLSIIGSGPTVADPSTFGDAMAVLDKYALTSQLPPVIHAHLQQGCAGKIAETPKPGHADLAHVHNFLTGSNHIALEAAKKQAISLGYDTEILSSTATGQATDLAEKLVSAARSWPGKKPGCILMGGESTVTVKGDGLGGRNQQLALAAGILLENIPGILILSAGTDGTDGPTDAAGAFSDKELMQKAIEKELDADAYLYHNNAWHFFEKTGGLIKTGPTQTNVMDIMLAIIS</sequence>
<accession>A0A979GRW8</accession>
<dbReference type="InterPro" id="IPR038614">
    <property type="entry name" value="GK_N_sf"/>
</dbReference>
<reference evidence="4" key="1">
    <citation type="submission" date="2009-08" db="EMBL/GenBank/DDBJ databases">
        <title>The complete genome of Chitinophaga pinensis DSM 2588.</title>
        <authorList>
            <consortium name="US DOE Joint Genome Institute (JGI-PGF)"/>
            <person name="Lucas S."/>
            <person name="Copeland A."/>
            <person name="Lapidus A."/>
            <person name="Glavina del Rio T."/>
            <person name="Dalin E."/>
            <person name="Tice H."/>
            <person name="Bruce D."/>
            <person name="Goodwin L."/>
            <person name="Pitluck S."/>
            <person name="Kyrpides N."/>
            <person name="Mavromatis K."/>
            <person name="Ivanova N."/>
            <person name="Mikhailova N."/>
            <person name="Sims D."/>
            <person name="Meinche L."/>
            <person name="Brettin T."/>
            <person name="Detter J.C."/>
            <person name="Han C."/>
            <person name="Larimer F."/>
            <person name="Land M."/>
            <person name="Hauser L."/>
            <person name="Markowitz V."/>
            <person name="Cheng J.-F."/>
            <person name="Hugenholtz P."/>
            <person name="Woyke T."/>
            <person name="Wu D."/>
            <person name="Spring S."/>
            <person name="Klenk H.-P."/>
            <person name="Eisen J.A."/>
        </authorList>
    </citation>
    <scope>NUCLEOTIDE SEQUENCE [LARGE SCALE GENOMIC DNA]</scope>
    <source>
        <strain evidence="4">ATCC 43595 / DSM 2588 / LMG 13176 / NBRC 15968 / NCIMB 11800 / UQM 2034</strain>
    </source>
</reference>
<dbReference type="Gene3D" id="3.40.1480.10">
    <property type="entry name" value="MOFRL domain"/>
    <property type="match status" value="1"/>
</dbReference>
<evidence type="ECO:0000259" key="2">
    <source>
        <dbReference type="Pfam" id="PF13660"/>
    </source>
</evidence>
<name>A0A979GRW8_CHIPD</name>
<dbReference type="InterPro" id="IPR007835">
    <property type="entry name" value="MOFRL"/>
</dbReference>
<dbReference type="InterPro" id="IPR039760">
    <property type="entry name" value="MOFRL_protein"/>
</dbReference>
<dbReference type="InterPro" id="IPR037035">
    <property type="entry name" value="GK-like_C_sf"/>
</dbReference>